<keyword evidence="2" id="KW-1185">Reference proteome</keyword>
<gene>
    <name evidence="1" type="ORF">NGRA_1507</name>
</gene>
<name>A0A9P6GYV7_9MICR</name>
<accession>A0A9P6GYV7</accession>
<dbReference type="AlphaFoldDB" id="A0A9P6GYV7"/>
<comment type="caution">
    <text evidence="1">The sequence shown here is derived from an EMBL/GenBank/DDBJ whole genome shotgun (WGS) entry which is preliminary data.</text>
</comment>
<protein>
    <submittedName>
        <fullName evidence="1">Uncharacterized protein</fullName>
    </submittedName>
</protein>
<evidence type="ECO:0000313" key="1">
    <source>
        <dbReference type="EMBL" id="KAF9763097.1"/>
    </source>
</evidence>
<reference evidence="1 2" key="1">
    <citation type="journal article" date="2020" name="Genome Biol. Evol.">
        <title>Comparative genomics of strictly vertically transmitted, feminizing microsporidia endosymbionts of amphipod crustaceans.</title>
        <authorList>
            <person name="Cormier A."/>
            <person name="Chebbi M.A."/>
            <person name="Giraud I."/>
            <person name="Wattier R."/>
            <person name="Teixeira M."/>
            <person name="Gilbert C."/>
            <person name="Rigaud T."/>
            <person name="Cordaux R."/>
        </authorList>
    </citation>
    <scope>NUCLEOTIDE SEQUENCE [LARGE SCALE GENOMIC DNA]</scope>
    <source>
        <strain evidence="1 2">Ou3-Ou53</strain>
    </source>
</reference>
<dbReference type="EMBL" id="SBJO01000100">
    <property type="protein sequence ID" value="KAF9763097.1"/>
    <property type="molecule type" value="Genomic_DNA"/>
</dbReference>
<organism evidence="1 2">
    <name type="scientific">Nosema granulosis</name>
    <dbReference type="NCBI Taxonomy" id="83296"/>
    <lineage>
        <taxon>Eukaryota</taxon>
        <taxon>Fungi</taxon>
        <taxon>Fungi incertae sedis</taxon>
        <taxon>Microsporidia</taxon>
        <taxon>Nosematidae</taxon>
        <taxon>Nosema</taxon>
    </lineage>
</organism>
<sequence>MILASDQRYPTVSISPEMSPTYELKIIKTNEVNSKLEMNLLNKTYSARETIIILPFLKRVNREIGRYCNVFVPVKIIILRNSEGISHLFKFVSFILQIFKEHPRRTNKQIKVDWIVTREKGSLYFKTDRIYLFIIVVDRDAKLYPTLQIYCLIKINLDSFINLYNQEYCNRLKRNKSEAIVVKSIQQYCNRLKRNKSEAIVVKSIQLLILHLKIIGR</sequence>
<dbReference type="Proteomes" id="UP000740883">
    <property type="component" value="Unassembled WGS sequence"/>
</dbReference>
<evidence type="ECO:0000313" key="2">
    <source>
        <dbReference type="Proteomes" id="UP000740883"/>
    </source>
</evidence>
<proteinExistence type="predicted"/>